<sequence>RRSMAFGKGARVEVASGMVSEAGRRSRAPVPGSGGPGELRELLHGPEDPQQSRWRPPAQPSGPINASTGPPPPLLYSKTGVARDRRQTSEDTDQRRQFAEESAKAFHDARVSSQNARGKAFSNAAPFAVQEGCDGAPFGGVPAEGVLRERNRSRPSSRELEAVKADSGMTSLLREIEETAAEARRGEAEESFRAARSVAEQVRTRNRGGAGIFSMEAEDHADPPAHHGYQQQQQQPQQQFGTMHPSDLGPGAADSFQEARAGRQQALGRNRGEADGIFGSAPLLLGQDEANAERKRKKKPGLGTVDITAPALPKDQSIVETIEKTSLHIHKSQDPKVFERLIQDKNKGKVGWEFMVEGGEGHDYYLFCRHCNEREVDPRPLAEHARKVKEDRDLKQTNAKSNAFAAGMGGEETVKQPLKVAKFKVGELMEVIGVKSKPDYNGKIVKVLGYDAQADRYEVRFEAGRYDTVVVKLKEDNLMYSAVQQKDVDENKEMPEGEIPNGTRVEIRGLQSDAAKWMNGQKAIIVQWDKETERYEARGAATAAESIVQVSCAPATSSRGPRRPNAGLSQHAARVVESLCRRAQREFLGSCIRGWVAVLGRNQELLEDAELLPESSRQSVAASARASRETQERLAQAEAECRALRRQVEEAAASAQSAEAELLRRSASEFRRLQEMMAELQRLQEEAPRLQRLPQRPGRCSPPREVLASLAATASHAWLKLCVSQWFYQASHRRLLRSVLDQSREGDRASLASRALSAWWVRAAALKRQRGAVALAGAASLREAEPLLRLSLRLWRCQAAAAFSSYTSPVSTQVGDFSSPPFALNESAVLHTPMMMETSPALMDAPVAQFSDGGGEDEDAFDQTESEYEEEYFGEYASSGEETTDGIFAEAPLMRAVGRLQQWSLQRLMLHGLELRCEQRLGRICASKVQAVHAESAVGLEAARRSFEDELRTVHGKADSSLKLLAGAHAREVERSKPGHSGGSHKIGPELQPGAEVHALSYLEVATGPQRLGGSTWRMFAFQVRLANCRKRLACQKLATIGVNLLRSRSWAPWQQWQVLEQRSLIYTVRQVDEAHQSRELDHLREELRAARLEADVQRDSFVSELAALQSQSSALKEANQDAEAKELHRSWHGWAEHQRFQSLKQMLACLREVGRSRAVLSTWQCLAQAAVTAAPLRTRADLCAQAVVRLREKSVTSMALARQRRPLARLAAVAAAARQLRTRQLVAFAVLRRPECDCDVSSAFCTALAIALPCKPGGTLPGSVSSACGPRRKARSLSTETEVKRRAVAALEGPAAESCSLGFRKVIERGISLGEFKAELVARPYFQRCFSAWRARASAPRRLGRALLCFAATVRRHRRTQLSSVFGAWRVQFCQVEKMQRLSLRSQQTRVGIRLLRSGFRSWLSLDLAVLRRAHGASGLRSWRGQAARISASADASARGQTAMHRALNRQKGDCERLVELRSRECAARTAKVLLHAWSCASAAERAHQAQRLCAARSLLRAVATLERHGRRAALERWRALAAAGGAEVAAASSIAAYSRAEKLERIRQGGLKLQSLLNHRQTLGVCKVRSLDASAAREQRRLRADCDGLRAQLVEEEAFRFSSLEASMAERSDQTREEANAILVAVRKERSSQAETLQQAEDAEARAWEESAELREELRQALARISTLESERRAATKEVGLVRSELSETRSLSDQTAQAELRRERAFHEQAQALQQQALTSGLQEQTTATTTATTTTTATITTKRNKQTNAKTNKLANNNNKQPQQHQQTNK</sequence>
<feature type="non-terminal residue" evidence="3">
    <location>
        <position position="1"/>
    </location>
</feature>
<evidence type="ECO:0000313" key="3">
    <source>
        <dbReference type="EMBL" id="CAE8680066.1"/>
    </source>
</evidence>
<feature type="compositionally biased region" description="Basic and acidic residues" evidence="2">
    <location>
        <begin position="146"/>
        <end position="164"/>
    </location>
</feature>
<comment type="caution">
    <text evidence="3">The sequence shown here is derived from an EMBL/GenBank/DDBJ whole genome shotgun (WGS) entry which is preliminary data.</text>
</comment>
<feature type="compositionally biased region" description="Low complexity" evidence="2">
    <location>
        <begin position="230"/>
        <end position="239"/>
    </location>
</feature>
<evidence type="ECO:0000256" key="2">
    <source>
        <dbReference type="SAM" id="MobiDB-lite"/>
    </source>
</evidence>
<evidence type="ECO:0000313" key="4">
    <source>
        <dbReference type="Proteomes" id="UP000626109"/>
    </source>
</evidence>
<protein>
    <submittedName>
        <fullName evidence="3">Uncharacterized protein</fullName>
    </submittedName>
</protein>
<dbReference type="EMBL" id="CAJNNW010025819">
    <property type="protein sequence ID" value="CAE8680066.1"/>
    <property type="molecule type" value="Genomic_DNA"/>
</dbReference>
<feature type="region of interest" description="Disordered" evidence="2">
    <location>
        <begin position="1"/>
        <end position="120"/>
    </location>
</feature>
<feature type="region of interest" description="Disordered" evidence="2">
    <location>
        <begin position="139"/>
        <end position="274"/>
    </location>
</feature>
<gene>
    <name evidence="3" type="ORF">PGLA2088_LOCUS21703</name>
</gene>
<organism evidence="3 4">
    <name type="scientific">Polarella glacialis</name>
    <name type="common">Dinoflagellate</name>
    <dbReference type="NCBI Taxonomy" id="89957"/>
    <lineage>
        <taxon>Eukaryota</taxon>
        <taxon>Sar</taxon>
        <taxon>Alveolata</taxon>
        <taxon>Dinophyceae</taxon>
        <taxon>Suessiales</taxon>
        <taxon>Suessiaceae</taxon>
        <taxon>Polarella</taxon>
    </lineage>
</organism>
<dbReference type="PANTHER" id="PTHR43049">
    <property type="entry name" value="EARLY ENDOSOME ANTIGEN"/>
    <property type="match status" value="1"/>
</dbReference>
<feature type="compositionally biased region" description="Low complexity" evidence="2">
    <location>
        <begin position="1729"/>
        <end position="1774"/>
    </location>
</feature>
<feature type="compositionally biased region" description="Basic and acidic residues" evidence="2">
    <location>
        <begin position="38"/>
        <end position="47"/>
    </location>
</feature>
<dbReference type="Proteomes" id="UP000626109">
    <property type="component" value="Unassembled WGS sequence"/>
</dbReference>
<keyword evidence="1" id="KW-0175">Coiled coil</keyword>
<name>A0A813JJ70_POLGL</name>
<accession>A0A813JJ70</accession>
<feature type="compositionally biased region" description="Basic and acidic residues" evidence="2">
    <location>
        <begin position="174"/>
        <end position="193"/>
    </location>
</feature>
<feature type="compositionally biased region" description="Basic and acidic residues" evidence="2">
    <location>
        <begin position="81"/>
        <end position="110"/>
    </location>
</feature>
<feature type="coiled-coil region" evidence="1">
    <location>
        <begin position="1074"/>
        <end position="1126"/>
    </location>
</feature>
<feature type="coiled-coil region" evidence="1">
    <location>
        <begin position="1642"/>
        <end position="1680"/>
    </location>
</feature>
<evidence type="ECO:0000256" key="1">
    <source>
        <dbReference type="SAM" id="Coils"/>
    </source>
</evidence>
<feature type="region of interest" description="Disordered" evidence="2">
    <location>
        <begin position="1720"/>
        <end position="1774"/>
    </location>
</feature>
<proteinExistence type="predicted"/>
<dbReference type="PANTHER" id="PTHR43049:SF1">
    <property type="entry name" value="EARLY ENDOSOME ANTIGEN"/>
    <property type="match status" value="1"/>
</dbReference>
<feature type="coiled-coil region" evidence="1">
    <location>
        <begin position="620"/>
        <end position="693"/>
    </location>
</feature>
<reference evidence="3" key="1">
    <citation type="submission" date="2021-02" db="EMBL/GenBank/DDBJ databases">
        <authorList>
            <person name="Dougan E. K."/>
            <person name="Rhodes N."/>
            <person name="Thang M."/>
            <person name="Chan C."/>
        </authorList>
    </citation>
    <scope>NUCLEOTIDE SEQUENCE</scope>
</reference>